<keyword evidence="3" id="KW-1185">Reference proteome</keyword>
<reference evidence="2" key="2">
    <citation type="submission" date="2020-09" db="EMBL/GenBank/DDBJ databases">
        <authorList>
            <person name="Sun Q."/>
            <person name="Ohkuma M."/>
        </authorList>
    </citation>
    <scope>NUCLEOTIDE SEQUENCE</scope>
    <source>
        <strain evidence="2">JCM 3091</strain>
    </source>
</reference>
<name>A0A8J3FFP0_9ACTN</name>
<gene>
    <name evidence="2" type="ORF">GCM10010124_12160</name>
</gene>
<dbReference type="InterPro" id="IPR012338">
    <property type="entry name" value="Beta-lactam/transpept-like"/>
</dbReference>
<feature type="domain" description="Beta-lactamase-related" evidence="1">
    <location>
        <begin position="41"/>
        <end position="346"/>
    </location>
</feature>
<dbReference type="InterPro" id="IPR050491">
    <property type="entry name" value="AmpC-like"/>
</dbReference>
<dbReference type="SUPFAM" id="SSF56601">
    <property type="entry name" value="beta-lactamase/transpeptidase-like"/>
    <property type="match status" value="1"/>
</dbReference>
<proteinExistence type="predicted"/>
<dbReference type="PANTHER" id="PTHR46825:SF7">
    <property type="entry name" value="D-ALANYL-D-ALANINE CARBOXYPEPTIDASE"/>
    <property type="match status" value="1"/>
</dbReference>
<dbReference type="EMBL" id="BMQC01000003">
    <property type="protein sequence ID" value="GGK21205.1"/>
    <property type="molecule type" value="Genomic_DNA"/>
</dbReference>
<evidence type="ECO:0000313" key="3">
    <source>
        <dbReference type="Proteomes" id="UP000662200"/>
    </source>
</evidence>
<dbReference type="Pfam" id="PF00144">
    <property type="entry name" value="Beta-lactamase"/>
    <property type="match status" value="1"/>
</dbReference>
<organism evidence="2 3">
    <name type="scientific">Pilimelia terevasa</name>
    <dbReference type="NCBI Taxonomy" id="53372"/>
    <lineage>
        <taxon>Bacteria</taxon>
        <taxon>Bacillati</taxon>
        <taxon>Actinomycetota</taxon>
        <taxon>Actinomycetes</taxon>
        <taxon>Micromonosporales</taxon>
        <taxon>Micromonosporaceae</taxon>
        <taxon>Pilimelia</taxon>
    </lineage>
</organism>
<dbReference type="PANTHER" id="PTHR46825">
    <property type="entry name" value="D-ALANYL-D-ALANINE-CARBOXYPEPTIDASE/ENDOPEPTIDASE AMPH"/>
    <property type="match status" value="1"/>
</dbReference>
<sequence>MVRWRRRFGVAGLVLGVVAALGGPAPASASVDRARLRALMGAERDAGMPGLFAEAADGGDRAALAVGVADLARRTPMRPDLRHRVGSITKTFVAVAVLQLVAEGRIGLDTPVGRYLDADVFPPVGPDGLPDSRRERITVRHLLQHTSGLGEYGALLATAAVGDWARRTTFAPAALFGLGLALPVTHAPGARWSYSNTNYIGLGLIVEKVTGRTLEREIQRRIIDRLGLRDTYRPGTETVIRGPHARAYEPDARGVPRDVSRSNVTIAGAAGDLVSTAADLNRFFRALFDGRLLAPAQWTAMRTTVPVPGAPGVAYGLGLMHLRLPCGTAVLDVWGHNGYVIGYATHSYHVAGTDRQLTVGENAPVLTEALARAQANVLYGGLCPTAPTARAGVGGFPALPPTLR</sequence>
<keyword evidence="2" id="KW-0378">Hydrolase</keyword>
<dbReference type="GO" id="GO:0004180">
    <property type="term" value="F:carboxypeptidase activity"/>
    <property type="evidence" value="ECO:0007669"/>
    <property type="project" value="UniProtKB-KW"/>
</dbReference>
<keyword evidence="2" id="KW-0645">Protease</keyword>
<dbReference type="AlphaFoldDB" id="A0A8J3FFP0"/>
<keyword evidence="2" id="KW-0121">Carboxypeptidase</keyword>
<accession>A0A8J3FFP0</accession>
<dbReference type="Proteomes" id="UP000662200">
    <property type="component" value="Unassembled WGS sequence"/>
</dbReference>
<protein>
    <submittedName>
        <fullName evidence="2">D-alanyl-D-alanine carboxypeptidase</fullName>
    </submittedName>
</protein>
<dbReference type="Gene3D" id="3.40.710.10">
    <property type="entry name" value="DD-peptidase/beta-lactamase superfamily"/>
    <property type="match status" value="1"/>
</dbReference>
<evidence type="ECO:0000313" key="2">
    <source>
        <dbReference type="EMBL" id="GGK21205.1"/>
    </source>
</evidence>
<comment type="caution">
    <text evidence="2">The sequence shown here is derived from an EMBL/GenBank/DDBJ whole genome shotgun (WGS) entry which is preliminary data.</text>
</comment>
<reference evidence="2" key="1">
    <citation type="journal article" date="2014" name="Int. J. Syst. Evol. Microbiol.">
        <title>Complete genome sequence of Corynebacterium casei LMG S-19264T (=DSM 44701T), isolated from a smear-ripened cheese.</title>
        <authorList>
            <consortium name="US DOE Joint Genome Institute (JGI-PGF)"/>
            <person name="Walter F."/>
            <person name="Albersmeier A."/>
            <person name="Kalinowski J."/>
            <person name="Ruckert C."/>
        </authorList>
    </citation>
    <scope>NUCLEOTIDE SEQUENCE</scope>
    <source>
        <strain evidence="2">JCM 3091</strain>
    </source>
</reference>
<evidence type="ECO:0000259" key="1">
    <source>
        <dbReference type="Pfam" id="PF00144"/>
    </source>
</evidence>
<dbReference type="InterPro" id="IPR001466">
    <property type="entry name" value="Beta-lactam-related"/>
</dbReference>